<name>A0ACC0A855_CATRO</name>
<protein>
    <submittedName>
        <fullName evidence="1">Uncharacterized protein</fullName>
    </submittedName>
</protein>
<keyword evidence="2" id="KW-1185">Reference proteome</keyword>
<gene>
    <name evidence="1" type="ORF">M9H77_25787</name>
</gene>
<dbReference type="Proteomes" id="UP001060085">
    <property type="component" value="Linkage Group LG06"/>
</dbReference>
<reference evidence="2" key="1">
    <citation type="journal article" date="2023" name="Nat. Plants">
        <title>Single-cell RNA sequencing provides a high-resolution roadmap for understanding the multicellular compartmentation of specialized metabolism.</title>
        <authorList>
            <person name="Sun S."/>
            <person name="Shen X."/>
            <person name="Li Y."/>
            <person name="Li Y."/>
            <person name="Wang S."/>
            <person name="Li R."/>
            <person name="Zhang H."/>
            <person name="Shen G."/>
            <person name="Guo B."/>
            <person name="Wei J."/>
            <person name="Xu J."/>
            <person name="St-Pierre B."/>
            <person name="Chen S."/>
            <person name="Sun C."/>
        </authorList>
    </citation>
    <scope>NUCLEOTIDE SEQUENCE [LARGE SCALE GENOMIC DNA]</scope>
</reference>
<accession>A0ACC0A855</accession>
<sequence length="195" mass="22713">MDTAYPVWVVLFRDSKIARDAYGLYFTGFVKKSWTFNRMVIHAKLVRKILKHREIDPNIWSIRMTMKVSSFYEYMNNDNEMRYLWTIRPNIAKEGIHVLVEFIPIQPQTVSISHDTNTVNISEHVTAITQMVSDEPSMLYPIVDEDDDDNNDHSDEDYAVSSESDDDDNTYAEEEDIHTPVNPAIENTVTQWQSS</sequence>
<organism evidence="1 2">
    <name type="scientific">Catharanthus roseus</name>
    <name type="common">Madagascar periwinkle</name>
    <name type="synonym">Vinca rosea</name>
    <dbReference type="NCBI Taxonomy" id="4058"/>
    <lineage>
        <taxon>Eukaryota</taxon>
        <taxon>Viridiplantae</taxon>
        <taxon>Streptophyta</taxon>
        <taxon>Embryophyta</taxon>
        <taxon>Tracheophyta</taxon>
        <taxon>Spermatophyta</taxon>
        <taxon>Magnoliopsida</taxon>
        <taxon>eudicotyledons</taxon>
        <taxon>Gunneridae</taxon>
        <taxon>Pentapetalae</taxon>
        <taxon>asterids</taxon>
        <taxon>lamiids</taxon>
        <taxon>Gentianales</taxon>
        <taxon>Apocynaceae</taxon>
        <taxon>Rauvolfioideae</taxon>
        <taxon>Vinceae</taxon>
        <taxon>Catharanthinae</taxon>
        <taxon>Catharanthus</taxon>
    </lineage>
</organism>
<evidence type="ECO:0000313" key="2">
    <source>
        <dbReference type="Proteomes" id="UP001060085"/>
    </source>
</evidence>
<dbReference type="EMBL" id="CM044706">
    <property type="protein sequence ID" value="KAI5656994.1"/>
    <property type="molecule type" value="Genomic_DNA"/>
</dbReference>
<comment type="caution">
    <text evidence="1">The sequence shown here is derived from an EMBL/GenBank/DDBJ whole genome shotgun (WGS) entry which is preliminary data.</text>
</comment>
<evidence type="ECO:0000313" key="1">
    <source>
        <dbReference type="EMBL" id="KAI5656994.1"/>
    </source>
</evidence>
<proteinExistence type="predicted"/>